<dbReference type="InterPro" id="IPR005887">
    <property type="entry name" value="GH92_a_mannosidase_put"/>
</dbReference>
<dbReference type="InterPro" id="IPR015943">
    <property type="entry name" value="WD40/YVTN_repeat-like_dom_sf"/>
</dbReference>
<feature type="compositionally biased region" description="Polar residues" evidence="1">
    <location>
        <begin position="277"/>
        <end position="292"/>
    </location>
</feature>
<dbReference type="GO" id="GO:0005829">
    <property type="term" value="C:cytosol"/>
    <property type="evidence" value="ECO:0007669"/>
    <property type="project" value="TreeGrafter"/>
</dbReference>
<evidence type="ECO:0000259" key="2">
    <source>
        <dbReference type="Pfam" id="PF07971"/>
    </source>
</evidence>
<feature type="region of interest" description="Disordered" evidence="1">
    <location>
        <begin position="1"/>
        <end position="22"/>
    </location>
</feature>
<dbReference type="EC" id="3.2.1.-" evidence="4"/>
<dbReference type="InterPro" id="IPR012939">
    <property type="entry name" value="Glyco_hydro_92"/>
</dbReference>
<dbReference type="PANTHER" id="PTHR12143:SF39">
    <property type="entry name" value="SECRETED PROTEIN"/>
    <property type="match status" value="1"/>
</dbReference>
<dbReference type="SUPFAM" id="SSF48208">
    <property type="entry name" value="Six-hairpin glycosidases"/>
    <property type="match status" value="1"/>
</dbReference>
<dbReference type="NCBIfam" id="TIGR01180">
    <property type="entry name" value="aman2_put"/>
    <property type="match status" value="1"/>
</dbReference>
<dbReference type="PANTHER" id="PTHR12143">
    <property type="entry name" value="PEPTIDE N-GLYCANASE PNGASE -RELATED"/>
    <property type="match status" value="1"/>
</dbReference>
<dbReference type="Gene3D" id="2.60.40.10">
    <property type="entry name" value="Immunoglobulins"/>
    <property type="match status" value="1"/>
</dbReference>
<dbReference type="InterPro" id="IPR041371">
    <property type="entry name" value="GH92_N"/>
</dbReference>
<dbReference type="RefSeq" id="WP_196197797.1">
    <property type="nucleotide sequence ID" value="NZ_JADPRT010000017.1"/>
</dbReference>
<evidence type="ECO:0000256" key="1">
    <source>
        <dbReference type="SAM" id="MobiDB-lite"/>
    </source>
</evidence>
<gene>
    <name evidence="4" type="ORF">I2501_31895</name>
</gene>
<dbReference type="Gene3D" id="1.20.1050.60">
    <property type="entry name" value="alpha-1,2-mannosidase"/>
    <property type="match status" value="1"/>
</dbReference>
<dbReference type="InterPro" id="IPR011964">
    <property type="entry name" value="YVTN_b-propeller_repeat"/>
</dbReference>
<dbReference type="Proteomes" id="UP000657385">
    <property type="component" value="Unassembled WGS sequence"/>
</dbReference>
<feature type="domain" description="Glycosyl hydrolase family 92" evidence="2">
    <location>
        <begin position="337"/>
        <end position="799"/>
    </location>
</feature>
<dbReference type="InterPro" id="IPR013783">
    <property type="entry name" value="Ig-like_fold"/>
</dbReference>
<dbReference type="InterPro" id="IPR050883">
    <property type="entry name" value="PNGase"/>
</dbReference>
<dbReference type="GO" id="GO:0005975">
    <property type="term" value="P:carbohydrate metabolic process"/>
    <property type="evidence" value="ECO:0007669"/>
    <property type="project" value="InterPro"/>
</dbReference>
<evidence type="ECO:0000313" key="4">
    <source>
        <dbReference type="EMBL" id="MBF9072631.1"/>
    </source>
</evidence>
<dbReference type="GO" id="GO:0006516">
    <property type="term" value="P:glycoprotein catabolic process"/>
    <property type="evidence" value="ECO:0007669"/>
    <property type="project" value="TreeGrafter"/>
</dbReference>
<sequence>MSMPIPRQPRRSTRSRPPGRLPRVGALAATVAGALIVAVIPTAAQAAASPGAADGPAAATVPVTDPAALVDPLVGTGSGGAVVGQVDTFPGADLPFGMVQWSPDTPSRPDGGGYNVADHSITGFSLTHLSGPGCPIAGDFPILPMTGALPSDPDSASAAFTQASQSAHPGSYAVTAGGVRTQLAVTARTGVADFAYPASTQARLLVKVADSANGSSSASFQAVGDREITGTVTSGHFCGQPNSYTVHFAARFDRPFTASGTWGGASAAHVATSAGRTSVSVQGKQNPRSKNYATTPGTATGAQGSGVVAGGWLTFDTTKNAHVGMEVAVSYVSVQGALDNLNAEARTFDVGTVAAAATAAWNRQLGTIAVAGGTRAQQATFYTALYHASLEPSLFSDADGRYLGFDEKVHQTQPGHAQYANYSGWDIYRSQTPLLATIDPRVAADMATSLLNDAAQGGSLPKWPSANGYTGVMNGDSADPILADTYAFGARGFDASAALADMVKGADGTTGAPGQGWYVERPNGAAYIKDGYVPNIGSDSISPVPNGASETLEYALDDFAISRLATTLGKSADSAVFSKRSQNWANLFDTSNGYVEPRDAAGAFPSGPPVSVSGFGQDGFQEGNAAQYTWMVPQDLAGLVQGMGGRQATLKRLDTYFTQLNAGPDAPYQWQGNEIALDSPWVYDSVGEPWKTQSVVHRVTSQLYALTPGGEPGNDDLGAMSSWYVWAALGMYPQTPGVPMMVLGAPQFPRATVHGAYGDLTIDAQGAGDTYVKSLRVNGQATGRTWIDLTRAHRLDYTLATTPNTSWGTPTADAPPSFPAGPVRFPPSTSAALDLTPGQVRLAPGATTTVAVKVDNTLGSRPAAVSWHATAPSGLSVSPASGTVTAPAKGTAQVTVTIAAPAATTTGYYQVAFAAHAANGAVVPNASLLATVAQPGETIPTAYVTNYSDNTVTPVDIRTHNAGPAIPVGSGPDGMAVAGGDLFVANNNSNNVTVIDTTTNAVVKSVPVGNVAADLAATPDGKTVWVSNYGDGTVQPIDVATLTAGTPVAVGSQAERLAVSPDGTQLWVANQGSGTVSDVDLATRAVTHTIAVGAAPFGVAVTPDSGRVLVTNGGSSSVSVISAASDTVTATLPAGAGPQGVAVSPDGTTAYVADTGAGGVTPIALATDTAGTFIPTGSGAYALSFSHDGSTAWVVDSNVNQLVPVTVATSTPGTPVTVGNVPDGVLVFG</sequence>
<keyword evidence="5" id="KW-1185">Reference proteome</keyword>
<dbReference type="Pfam" id="PF07971">
    <property type="entry name" value="Glyco_hydro_92"/>
    <property type="match status" value="1"/>
</dbReference>
<protein>
    <submittedName>
        <fullName evidence="4">GH92 family glycosyl hydrolase</fullName>
        <ecNumber evidence="4">3.2.1.-</ecNumber>
    </submittedName>
</protein>
<dbReference type="Pfam" id="PF17678">
    <property type="entry name" value="Glyco_hydro_92N"/>
    <property type="match status" value="1"/>
</dbReference>
<reference evidence="4" key="1">
    <citation type="submission" date="2020-11" db="EMBL/GenBank/DDBJ databases">
        <title>Isolation and identification of active actinomycetes.</title>
        <authorList>
            <person name="Yu B."/>
        </authorList>
    </citation>
    <scope>NUCLEOTIDE SEQUENCE</scope>
    <source>
        <strain evidence="4">NEAU-YB345</strain>
    </source>
</reference>
<dbReference type="GO" id="GO:0016798">
    <property type="term" value="F:hydrolase activity, acting on glycosyl bonds"/>
    <property type="evidence" value="ECO:0007669"/>
    <property type="project" value="UniProtKB-KW"/>
</dbReference>
<dbReference type="EMBL" id="JADPRT010000017">
    <property type="protein sequence ID" value="MBF9072631.1"/>
    <property type="molecule type" value="Genomic_DNA"/>
</dbReference>
<feature type="region of interest" description="Disordered" evidence="1">
    <location>
        <begin position="277"/>
        <end position="298"/>
    </location>
</feature>
<dbReference type="Gene3D" id="2.70.98.10">
    <property type="match status" value="1"/>
</dbReference>
<dbReference type="InterPro" id="IPR008928">
    <property type="entry name" value="6-hairpin_glycosidase_sf"/>
</dbReference>
<dbReference type="NCBIfam" id="TIGR02276">
    <property type="entry name" value="beta_rpt_yvtn"/>
    <property type="match status" value="3"/>
</dbReference>
<dbReference type="Gene3D" id="3.30.2080.10">
    <property type="entry name" value="GH92 mannosidase domain"/>
    <property type="match status" value="1"/>
</dbReference>
<proteinExistence type="predicted"/>
<name>A0A931BBL8_9ACTN</name>
<evidence type="ECO:0000313" key="5">
    <source>
        <dbReference type="Proteomes" id="UP000657385"/>
    </source>
</evidence>
<dbReference type="Gene3D" id="1.20.1610.10">
    <property type="entry name" value="alpha-1,2-mannosidases domains"/>
    <property type="match status" value="1"/>
</dbReference>
<dbReference type="InterPro" id="IPR014718">
    <property type="entry name" value="GH-type_carb-bd"/>
</dbReference>
<dbReference type="Gene3D" id="2.130.10.10">
    <property type="entry name" value="YVTN repeat-like/Quinoprotein amine dehydrogenase"/>
    <property type="match status" value="2"/>
</dbReference>
<accession>A0A931BBL8</accession>
<dbReference type="GO" id="GO:0000224">
    <property type="term" value="F:peptide-N4-(N-acetyl-beta-glucosaminyl)asparagine amidase activity"/>
    <property type="evidence" value="ECO:0007669"/>
    <property type="project" value="TreeGrafter"/>
</dbReference>
<organism evidence="4 5">
    <name type="scientific">Streptacidiphilus fuscans</name>
    <dbReference type="NCBI Taxonomy" id="2789292"/>
    <lineage>
        <taxon>Bacteria</taxon>
        <taxon>Bacillati</taxon>
        <taxon>Actinomycetota</taxon>
        <taxon>Actinomycetes</taxon>
        <taxon>Kitasatosporales</taxon>
        <taxon>Streptomycetaceae</taxon>
        <taxon>Streptacidiphilus</taxon>
    </lineage>
</organism>
<keyword evidence="4" id="KW-0378">Hydrolase</keyword>
<comment type="caution">
    <text evidence="4">The sequence shown here is derived from an EMBL/GenBank/DDBJ whole genome shotgun (WGS) entry which is preliminary data.</text>
</comment>
<dbReference type="SUPFAM" id="SSF50974">
    <property type="entry name" value="Nitrous oxide reductase, N-terminal domain"/>
    <property type="match status" value="1"/>
</dbReference>
<feature type="domain" description="Glycosyl hydrolase family 92 N-terminal" evidence="3">
    <location>
        <begin position="69"/>
        <end position="330"/>
    </location>
</feature>
<dbReference type="AlphaFoldDB" id="A0A931BBL8"/>
<dbReference type="GO" id="GO:0030246">
    <property type="term" value="F:carbohydrate binding"/>
    <property type="evidence" value="ECO:0007669"/>
    <property type="project" value="InterPro"/>
</dbReference>
<keyword evidence="4" id="KW-0326">Glycosidase</keyword>
<evidence type="ECO:0000259" key="3">
    <source>
        <dbReference type="Pfam" id="PF17678"/>
    </source>
</evidence>
<dbReference type="InterPro" id="IPR011045">
    <property type="entry name" value="N2O_reductase_N"/>
</dbReference>